<evidence type="ECO:0000313" key="2">
    <source>
        <dbReference type="EMBL" id="RZV36755.1"/>
    </source>
</evidence>
<accession>A0A520X6M0</accession>
<evidence type="ECO:0000313" key="3">
    <source>
        <dbReference type="Proteomes" id="UP000322454"/>
    </source>
</evidence>
<organism evidence="2 3">
    <name type="scientific">Candidatus Acidulodesulfobacterium acidiphilum</name>
    <dbReference type="NCBI Taxonomy" id="2597224"/>
    <lineage>
        <taxon>Bacteria</taxon>
        <taxon>Deltaproteobacteria</taxon>
        <taxon>Candidatus Acidulodesulfobacterales</taxon>
        <taxon>Candidatus Acidulodesulfobacterium</taxon>
    </lineage>
</organism>
<reference evidence="2 3" key="1">
    <citation type="submission" date="2019-01" db="EMBL/GenBank/DDBJ databases">
        <title>Insights into ecological role of a new deltaproteobacterial order Candidatus Sinidesulfobacterales (Sva0485) by metagenomics and metatranscriptomics.</title>
        <authorList>
            <person name="Tan S."/>
            <person name="Liu J."/>
            <person name="Fang Y."/>
            <person name="Hedlund B."/>
            <person name="Lian Z.-H."/>
            <person name="Huang L.-Y."/>
            <person name="Li J.-T."/>
            <person name="Huang L.-N."/>
            <person name="Li W.-J."/>
            <person name="Jiang H.-C."/>
            <person name="Dong H.-L."/>
            <person name="Shu W.-S."/>
        </authorList>
    </citation>
    <scope>NUCLEOTIDE SEQUENCE [LARGE SCALE GENOMIC DNA]</scope>
    <source>
        <strain evidence="2">AP4</strain>
    </source>
</reference>
<comment type="caution">
    <text evidence="2">The sequence shown here is derived from an EMBL/GenBank/DDBJ whole genome shotgun (WGS) entry which is preliminary data.</text>
</comment>
<sequence length="89" mass="9744">MKLRKIIKAVLLTCILGLFAGLLLTGCSGTNQALEKDHIMNDGCFITCYNNVHNDKVGKKNTGGGKYADYSVGKYHSAWNDKSSKKIYG</sequence>
<keyword evidence="1" id="KW-0732">Signal</keyword>
<name>A0A520X6M0_9DELT</name>
<dbReference type="AlphaFoldDB" id="A0A520X6M0"/>
<proteinExistence type="predicted"/>
<dbReference type="EMBL" id="SHMQ01000054">
    <property type="protein sequence ID" value="RZV36755.1"/>
    <property type="molecule type" value="Genomic_DNA"/>
</dbReference>
<feature type="chain" id="PRO_5021758234" description="Lipoprotein" evidence="1">
    <location>
        <begin position="34"/>
        <end position="89"/>
    </location>
</feature>
<dbReference type="PROSITE" id="PS51257">
    <property type="entry name" value="PROKAR_LIPOPROTEIN"/>
    <property type="match status" value="1"/>
</dbReference>
<dbReference type="Proteomes" id="UP000322454">
    <property type="component" value="Unassembled WGS sequence"/>
</dbReference>
<feature type="signal peptide" evidence="1">
    <location>
        <begin position="1"/>
        <end position="33"/>
    </location>
</feature>
<evidence type="ECO:0000256" key="1">
    <source>
        <dbReference type="SAM" id="SignalP"/>
    </source>
</evidence>
<gene>
    <name evidence="2" type="ORF">EVJ48_10015</name>
</gene>
<protein>
    <recommendedName>
        <fullName evidence="4">Lipoprotein</fullName>
    </recommendedName>
</protein>
<evidence type="ECO:0008006" key="4">
    <source>
        <dbReference type="Google" id="ProtNLM"/>
    </source>
</evidence>